<proteinExistence type="predicted"/>
<keyword evidence="1" id="KW-0802">TPR repeat</keyword>
<dbReference type="RefSeq" id="WP_088393897.1">
    <property type="nucleotide sequence ID" value="NZ_MTCZ01000129.1"/>
</dbReference>
<dbReference type="EMBL" id="MTCZ01000129">
    <property type="protein sequence ID" value="OWP83326.1"/>
    <property type="molecule type" value="Genomic_DNA"/>
</dbReference>
<gene>
    <name evidence="3" type="ORF">BWK59_11115</name>
</gene>
<dbReference type="Gene3D" id="1.25.40.10">
    <property type="entry name" value="Tetratricopeptide repeat domain"/>
    <property type="match status" value="3"/>
</dbReference>
<dbReference type="GO" id="GO:0051301">
    <property type="term" value="P:cell division"/>
    <property type="evidence" value="ECO:0007669"/>
    <property type="project" value="TreeGrafter"/>
</dbReference>
<dbReference type="InterPro" id="IPR019734">
    <property type="entry name" value="TPR_rpt"/>
</dbReference>
<accession>A0A246GGM9</accession>
<organism evidence="3 4">
    <name type="scientific">Flavobacterium davisii</name>
    <dbReference type="NCBI Taxonomy" id="2906077"/>
    <lineage>
        <taxon>Bacteria</taxon>
        <taxon>Pseudomonadati</taxon>
        <taxon>Bacteroidota</taxon>
        <taxon>Flavobacteriia</taxon>
        <taxon>Flavobacteriales</taxon>
        <taxon>Flavobacteriaceae</taxon>
        <taxon>Flavobacterium</taxon>
    </lineage>
</organism>
<dbReference type="InterPro" id="IPR011990">
    <property type="entry name" value="TPR-like_helical_dom_sf"/>
</dbReference>
<feature type="chain" id="PRO_5011992536" description="Tetratricopeptide repeat protein" evidence="2">
    <location>
        <begin position="22"/>
        <end position="613"/>
    </location>
</feature>
<sequence>MKKIIQILLFWPLLVVGQVYTVTPPPGGTPQVNVPQNNNPNEYLAQNYFDRGEFDKAVLIYEELLKKQPNNYPFFQKLVACYQQLKQFEKSNVLIQEKLKRTKYPNLYVELGYNYQLQKQQDLAEKNYKIAIGKINENPNNVYSIARELEQKVLLTQAVEAYTLAQKLNPEANFNYQIALLQGQLGNIDSMIESLIDYAYKFPNNLVLVQNQLNRFLTEDHSKTFADTLRKSLLLRTQKNQDLFWNEFMSWFFINQKEYNKAFIQEKAIYRRNPESFNNLFHLARLASQEKETDTEREILNFILEYTTQPDIQLEVNYNLLKIDIDRAKKEEYPLILDKLNKLLVDFGTGSNTVKIQVLKAHFEAFYLKQFENAKTLLFKSLQLPLNQYALADVKLELADILLLDEKFNQAIIYYAQVETELENNEIAHDALLKMAKASYYKGDFEWAKKQFEVLKSSTSQLIANDAMQLFLLISDNTVEDSTQIALKKFSRADYLTYQNKQTEALEAFKKILIEHKGESIEDDVLLKIGALYTNRQEYTEALNNYQQIIEKHSEEIYIDEALFFSAEIFRKHLQQPDKAKELYEKIILNHPDSIYFVEAQLNYRKLRGDSNL</sequence>
<protein>
    <recommendedName>
        <fullName evidence="5">Tetratricopeptide repeat protein</fullName>
    </recommendedName>
</protein>
<feature type="repeat" description="TPR" evidence="1">
    <location>
        <begin position="38"/>
        <end position="71"/>
    </location>
</feature>
<evidence type="ECO:0000313" key="4">
    <source>
        <dbReference type="Proteomes" id="UP000197768"/>
    </source>
</evidence>
<dbReference type="PANTHER" id="PTHR12558:SF13">
    <property type="entry name" value="CELL DIVISION CYCLE PROTEIN 27 HOMOLOG"/>
    <property type="match status" value="1"/>
</dbReference>
<evidence type="ECO:0000256" key="2">
    <source>
        <dbReference type="SAM" id="SignalP"/>
    </source>
</evidence>
<evidence type="ECO:0008006" key="5">
    <source>
        <dbReference type="Google" id="ProtNLM"/>
    </source>
</evidence>
<dbReference type="SMART" id="SM00028">
    <property type="entry name" value="TPR"/>
    <property type="match status" value="6"/>
</dbReference>
<name>A0A246GGM9_9FLAO</name>
<evidence type="ECO:0000256" key="1">
    <source>
        <dbReference type="PROSITE-ProRule" id="PRU00339"/>
    </source>
</evidence>
<dbReference type="AlphaFoldDB" id="A0A246GGM9"/>
<dbReference type="Proteomes" id="UP000197768">
    <property type="component" value="Unassembled WGS sequence"/>
</dbReference>
<dbReference type="Pfam" id="PF13174">
    <property type="entry name" value="TPR_6"/>
    <property type="match status" value="3"/>
</dbReference>
<feature type="signal peptide" evidence="2">
    <location>
        <begin position="1"/>
        <end position="21"/>
    </location>
</feature>
<comment type="caution">
    <text evidence="3">The sequence shown here is derived from an EMBL/GenBank/DDBJ whole genome shotgun (WGS) entry which is preliminary data.</text>
</comment>
<dbReference type="SUPFAM" id="SSF48452">
    <property type="entry name" value="TPR-like"/>
    <property type="match status" value="2"/>
</dbReference>
<dbReference type="PROSITE" id="PS50005">
    <property type="entry name" value="TPR"/>
    <property type="match status" value="2"/>
</dbReference>
<keyword evidence="2" id="KW-0732">Signal</keyword>
<reference evidence="3 4" key="1">
    <citation type="journal article" date="2017" name="Infect. Genet. Evol.">
        <title>Comparative genome analysis of fish pathogen Flavobacterium columnare reveals extensive sequence diversity within the species.</title>
        <authorList>
            <person name="Kayansamruaj P."/>
            <person name="Dong H.T."/>
            <person name="Hirono I."/>
            <person name="Kondo H."/>
            <person name="Senapin S."/>
            <person name="Rodkhum C."/>
        </authorList>
    </citation>
    <scope>NUCLEOTIDE SEQUENCE [LARGE SCALE GENOMIC DNA]</scope>
    <source>
        <strain evidence="3 4">1215</strain>
    </source>
</reference>
<dbReference type="PANTHER" id="PTHR12558">
    <property type="entry name" value="CELL DIVISION CYCLE 16,23,27"/>
    <property type="match status" value="1"/>
</dbReference>
<evidence type="ECO:0000313" key="3">
    <source>
        <dbReference type="EMBL" id="OWP83326.1"/>
    </source>
</evidence>
<feature type="repeat" description="TPR" evidence="1">
    <location>
        <begin position="523"/>
        <end position="556"/>
    </location>
</feature>